<proteinExistence type="predicted"/>
<name>A0AC34FC86_9BILA</name>
<evidence type="ECO:0000313" key="2">
    <source>
        <dbReference type="WBParaSite" id="ES5_v2.g14702.t1"/>
    </source>
</evidence>
<protein>
    <submittedName>
        <fullName evidence="2">Phosphoglycerate mutase</fullName>
    </submittedName>
</protein>
<reference evidence="2" key="1">
    <citation type="submission" date="2022-11" db="UniProtKB">
        <authorList>
            <consortium name="WormBaseParasite"/>
        </authorList>
    </citation>
    <scope>IDENTIFICATION</scope>
</reference>
<organism evidence="1 2">
    <name type="scientific">Panagrolaimus sp. ES5</name>
    <dbReference type="NCBI Taxonomy" id="591445"/>
    <lineage>
        <taxon>Eukaryota</taxon>
        <taxon>Metazoa</taxon>
        <taxon>Ecdysozoa</taxon>
        <taxon>Nematoda</taxon>
        <taxon>Chromadorea</taxon>
        <taxon>Rhabditida</taxon>
        <taxon>Tylenchina</taxon>
        <taxon>Panagrolaimomorpha</taxon>
        <taxon>Panagrolaimoidea</taxon>
        <taxon>Panagrolaimidae</taxon>
        <taxon>Panagrolaimus</taxon>
    </lineage>
</organism>
<evidence type="ECO:0000313" key="1">
    <source>
        <dbReference type="Proteomes" id="UP000887579"/>
    </source>
</evidence>
<sequence>MIGNRQIQIKAEAGFLEIGEYLCCFPPGIRPLKILKETYPLIDESYDPIVNPWKESFENESLGGYDACINRIKNTIEVILNKYKGDIVIISHGSLIAELLEILTGTGSYVGEATVSKLVEKENGKFEALYIANQAHLSDKKNKMFSKFAFLAKFGF</sequence>
<accession>A0AC34FC86</accession>
<dbReference type="WBParaSite" id="ES5_v2.g14702.t1">
    <property type="protein sequence ID" value="ES5_v2.g14702.t1"/>
    <property type="gene ID" value="ES5_v2.g14702"/>
</dbReference>
<dbReference type="Proteomes" id="UP000887579">
    <property type="component" value="Unplaced"/>
</dbReference>